<proteinExistence type="predicted"/>
<dbReference type="KEGG" id="bmei:Spa11_12550"/>
<feature type="region of interest" description="Disordered" evidence="1">
    <location>
        <begin position="1"/>
        <end position="28"/>
    </location>
</feature>
<dbReference type="RefSeq" id="WP_145109409.1">
    <property type="nucleotide sequence ID" value="NZ_CP036349.1"/>
</dbReference>
<gene>
    <name evidence="2" type="ORF">Spa11_12550</name>
</gene>
<evidence type="ECO:0000313" key="3">
    <source>
        <dbReference type="Proteomes" id="UP000316426"/>
    </source>
</evidence>
<dbReference type="EMBL" id="CP036349">
    <property type="protein sequence ID" value="QDV73066.1"/>
    <property type="molecule type" value="Genomic_DNA"/>
</dbReference>
<organism evidence="2 3">
    <name type="scientific">Botrimarina mediterranea</name>
    <dbReference type="NCBI Taxonomy" id="2528022"/>
    <lineage>
        <taxon>Bacteria</taxon>
        <taxon>Pseudomonadati</taxon>
        <taxon>Planctomycetota</taxon>
        <taxon>Planctomycetia</taxon>
        <taxon>Pirellulales</taxon>
        <taxon>Lacipirellulaceae</taxon>
        <taxon>Botrimarina</taxon>
    </lineage>
</organism>
<name>A0A518K5K2_9BACT</name>
<dbReference type="AlphaFoldDB" id="A0A518K5K2"/>
<protein>
    <submittedName>
        <fullName evidence="2">Uncharacterized protein</fullName>
    </submittedName>
</protein>
<evidence type="ECO:0000256" key="1">
    <source>
        <dbReference type="SAM" id="MobiDB-lite"/>
    </source>
</evidence>
<sequence>MSDGELFVSGSDDGLEGIDPQSNHPAYQKGYSIGQEWANAPRYEPTLEDAEDYFNDPDNIAYHLEVWAEDSDDMHLVASGTLEDCYRTLSKCGGKGGYTIYCVVDGVDLNGGFDNGRRDDGKRFEDLA</sequence>
<keyword evidence="3" id="KW-1185">Reference proteome</keyword>
<dbReference type="Proteomes" id="UP000316426">
    <property type="component" value="Chromosome"/>
</dbReference>
<reference evidence="2 3" key="1">
    <citation type="submission" date="2019-02" db="EMBL/GenBank/DDBJ databases">
        <title>Deep-cultivation of Planctomycetes and their phenomic and genomic characterization uncovers novel biology.</title>
        <authorList>
            <person name="Wiegand S."/>
            <person name="Jogler M."/>
            <person name="Boedeker C."/>
            <person name="Pinto D."/>
            <person name="Vollmers J."/>
            <person name="Rivas-Marin E."/>
            <person name="Kohn T."/>
            <person name="Peeters S.H."/>
            <person name="Heuer A."/>
            <person name="Rast P."/>
            <person name="Oberbeckmann S."/>
            <person name="Bunk B."/>
            <person name="Jeske O."/>
            <person name="Meyerdierks A."/>
            <person name="Storesund J.E."/>
            <person name="Kallscheuer N."/>
            <person name="Luecker S."/>
            <person name="Lage O.M."/>
            <person name="Pohl T."/>
            <person name="Merkel B.J."/>
            <person name="Hornburger P."/>
            <person name="Mueller R.-W."/>
            <person name="Bruemmer F."/>
            <person name="Labrenz M."/>
            <person name="Spormann A.M."/>
            <person name="Op den Camp H."/>
            <person name="Overmann J."/>
            <person name="Amann R."/>
            <person name="Jetten M.S.M."/>
            <person name="Mascher T."/>
            <person name="Medema M.H."/>
            <person name="Devos D.P."/>
            <person name="Kaster A.-K."/>
            <person name="Ovreas L."/>
            <person name="Rohde M."/>
            <person name="Galperin M.Y."/>
            <person name="Jogler C."/>
        </authorList>
    </citation>
    <scope>NUCLEOTIDE SEQUENCE [LARGE SCALE GENOMIC DNA]</scope>
    <source>
        <strain evidence="2 3">Spa11</strain>
    </source>
</reference>
<accession>A0A518K5K2</accession>
<evidence type="ECO:0000313" key="2">
    <source>
        <dbReference type="EMBL" id="QDV73066.1"/>
    </source>
</evidence>